<feature type="compositionally biased region" description="Basic and acidic residues" evidence="4">
    <location>
        <begin position="151"/>
        <end position="167"/>
    </location>
</feature>
<gene>
    <name evidence="6" type="ORF">Acr_23g0014390</name>
</gene>
<reference evidence="6 7" key="1">
    <citation type="submission" date="2019-07" db="EMBL/GenBank/DDBJ databases">
        <title>De Novo Assembly of kiwifruit Actinidia rufa.</title>
        <authorList>
            <person name="Sugita-Konishi S."/>
            <person name="Sato K."/>
            <person name="Mori E."/>
            <person name="Abe Y."/>
            <person name="Kisaki G."/>
            <person name="Hamano K."/>
            <person name="Suezawa K."/>
            <person name="Otani M."/>
            <person name="Fukuda T."/>
            <person name="Manabe T."/>
            <person name="Gomi K."/>
            <person name="Tabuchi M."/>
            <person name="Akimitsu K."/>
            <person name="Kataoka I."/>
        </authorList>
    </citation>
    <scope>NUCLEOTIDE SEQUENCE [LARGE SCALE GENOMIC DNA]</scope>
    <source>
        <strain evidence="7">cv. Fuchu</strain>
    </source>
</reference>
<comment type="caution">
    <text evidence="6">The sequence shown here is derived from an EMBL/GenBank/DDBJ whole genome shotgun (WGS) entry which is preliminary data.</text>
</comment>
<accession>A0A7J0GQZ6</accession>
<evidence type="ECO:0000256" key="2">
    <source>
        <dbReference type="ARBA" id="ARBA00005407"/>
    </source>
</evidence>
<dbReference type="PROSITE" id="PS00028">
    <property type="entry name" value="ZINC_FINGER_C2H2_1"/>
    <property type="match status" value="1"/>
</dbReference>
<evidence type="ECO:0000256" key="3">
    <source>
        <dbReference type="ARBA" id="ARBA00023242"/>
    </source>
</evidence>
<protein>
    <submittedName>
        <fullName evidence="6">C2H2 zinc-finger protein SERRATE</fullName>
    </submittedName>
</protein>
<feature type="compositionally biased region" description="Pro residues" evidence="4">
    <location>
        <begin position="31"/>
        <end position="42"/>
    </location>
</feature>
<feature type="region of interest" description="Disordered" evidence="4">
    <location>
        <begin position="258"/>
        <end position="319"/>
    </location>
</feature>
<evidence type="ECO:0000259" key="5">
    <source>
        <dbReference type="PROSITE" id="PS00028"/>
    </source>
</evidence>
<feature type="compositionally biased region" description="Polar residues" evidence="4">
    <location>
        <begin position="269"/>
        <end position="282"/>
    </location>
</feature>
<feature type="compositionally biased region" description="Basic and acidic residues" evidence="4">
    <location>
        <begin position="44"/>
        <end position="76"/>
    </location>
</feature>
<keyword evidence="6" id="KW-0863">Zinc-finger</keyword>
<dbReference type="InterPro" id="IPR039727">
    <property type="entry name" value="SE/Ars2"/>
</dbReference>
<keyword evidence="7" id="KW-1185">Reference proteome</keyword>
<sequence length="676" mass="76110">MAEVINMPVDSLDNGGRDRKDNNKSSDDPDSPPPPPPPPPAPPRRREKDSRERRDDRDLDRPPNRRVGGDYYDRNRSPPPPPPRERDYKRRASPSPPPPYRDRRAHSPPRRSPPLPPFKRSRRDDGGYDGRRGSPRGGYGHGSRRFGYDYPYEREGGRPGYSDERPHGRYAGRSSGGYPSGSSDWDSGRDGYNDASNTGNTKSSRILKEGETKDNQMRVVEKCLKRDVSALVYLSKWVTVSRIQVRVYIDSETSIFDSHKDEEWGPGVNTLSSNKSGQTSDPNSDDDTDVNGKRRRHGRAPAKETDLLSDAPKAHPITSEPRRIQLDIEQAQALLRKLDSEKGIEDNILSKVDNDRMTRDKSHGSSSGPVIIVRGLTSVKGLEGTELLDTLITYLWRIHGVDYYGLVETSDPKGLRHVRIDGKSSDGPSNGAEWEKKLDSRWQERLKGQDPLEVMTVKEKIDVTAVEALDPYVRKIRDEKYGWKYGCGAKGCTKLFHAAEFVHKHLKLKHTDLVMELTSKVREDQYFQNYMNDADAPGGTPVMQPSVQKEKTQRRRPGLESRLKDERGSRRDRDNRDNGNERYDRSEPQSMDFQSNNDGPGGGNPDELMFDSFGGQGLHVAPSFPSDIPPPVLMPVPGRWGHLSQLPLKLQCRCCESKEDHPLLKAVVEMGGLGLN</sequence>
<keyword evidence="3" id="KW-0539">Nucleus</keyword>
<dbReference type="Pfam" id="PF04959">
    <property type="entry name" value="ARS2"/>
    <property type="match status" value="1"/>
</dbReference>
<dbReference type="InterPro" id="IPR013087">
    <property type="entry name" value="Znf_C2H2_type"/>
</dbReference>
<feature type="region of interest" description="Disordered" evidence="4">
    <location>
        <begin position="1"/>
        <end position="210"/>
    </location>
</feature>
<proteinExistence type="inferred from homology"/>
<dbReference type="AlphaFoldDB" id="A0A7J0GQZ6"/>
<dbReference type="InterPro" id="IPR007042">
    <property type="entry name" value="SERRATE/Ars2_C"/>
</dbReference>
<dbReference type="Proteomes" id="UP000585474">
    <property type="component" value="Unassembled WGS sequence"/>
</dbReference>
<feature type="domain" description="C2H2-type" evidence="5">
    <location>
        <begin position="487"/>
        <end position="510"/>
    </location>
</feature>
<comment type="similarity">
    <text evidence="2">Belongs to the ARS2 family.</text>
</comment>
<feature type="compositionally biased region" description="Basic and acidic residues" evidence="4">
    <location>
        <begin position="15"/>
        <end position="27"/>
    </location>
</feature>
<feature type="compositionally biased region" description="Basic and acidic residues" evidence="4">
    <location>
        <begin position="557"/>
        <end position="587"/>
    </location>
</feature>
<feature type="compositionally biased region" description="Basic and acidic residues" evidence="4">
    <location>
        <begin position="122"/>
        <end position="132"/>
    </location>
</feature>
<evidence type="ECO:0000313" key="6">
    <source>
        <dbReference type="EMBL" id="GFZ13054.1"/>
    </source>
</evidence>
<dbReference type="EMBL" id="BJWL01000023">
    <property type="protein sequence ID" value="GFZ13054.1"/>
    <property type="molecule type" value="Genomic_DNA"/>
</dbReference>
<comment type="subcellular location">
    <subcellularLocation>
        <location evidence="1">Nucleus</location>
    </subcellularLocation>
</comment>
<keyword evidence="6" id="KW-0862">Zinc</keyword>
<dbReference type="OrthoDB" id="342064at2759"/>
<keyword evidence="6" id="KW-0479">Metal-binding</keyword>
<evidence type="ECO:0000313" key="7">
    <source>
        <dbReference type="Proteomes" id="UP000585474"/>
    </source>
</evidence>
<evidence type="ECO:0000256" key="4">
    <source>
        <dbReference type="SAM" id="MobiDB-lite"/>
    </source>
</evidence>
<dbReference type="GO" id="GO:0008270">
    <property type="term" value="F:zinc ion binding"/>
    <property type="evidence" value="ECO:0007669"/>
    <property type="project" value="UniProtKB-KW"/>
</dbReference>
<evidence type="ECO:0000256" key="1">
    <source>
        <dbReference type="ARBA" id="ARBA00004123"/>
    </source>
</evidence>
<dbReference type="PANTHER" id="PTHR13165:SF0">
    <property type="entry name" value="SERRATE RNA EFFECTOR MOLECULE HOMOLOG"/>
    <property type="match status" value="1"/>
</dbReference>
<name>A0A7J0GQZ6_9ERIC</name>
<dbReference type="PANTHER" id="PTHR13165">
    <property type="entry name" value="ARSENITE-RESISTANCE PROTEIN 2"/>
    <property type="match status" value="1"/>
</dbReference>
<dbReference type="GO" id="GO:0016604">
    <property type="term" value="C:nuclear body"/>
    <property type="evidence" value="ECO:0007669"/>
    <property type="project" value="TreeGrafter"/>
</dbReference>
<feature type="compositionally biased region" description="Polar residues" evidence="4">
    <location>
        <begin position="194"/>
        <end position="204"/>
    </location>
</feature>
<dbReference type="GO" id="GO:0031053">
    <property type="term" value="P:primary miRNA processing"/>
    <property type="evidence" value="ECO:0007669"/>
    <property type="project" value="TreeGrafter"/>
</dbReference>
<organism evidence="6 7">
    <name type="scientific">Actinidia rufa</name>
    <dbReference type="NCBI Taxonomy" id="165716"/>
    <lineage>
        <taxon>Eukaryota</taxon>
        <taxon>Viridiplantae</taxon>
        <taxon>Streptophyta</taxon>
        <taxon>Embryophyta</taxon>
        <taxon>Tracheophyta</taxon>
        <taxon>Spermatophyta</taxon>
        <taxon>Magnoliopsida</taxon>
        <taxon>eudicotyledons</taxon>
        <taxon>Gunneridae</taxon>
        <taxon>Pentapetalae</taxon>
        <taxon>asterids</taxon>
        <taxon>Ericales</taxon>
        <taxon>Actinidiaceae</taxon>
        <taxon>Actinidia</taxon>
    </lineage>
</organism>
<feature type="region of interest" description="Disordered" evidence="4">
    <location>
        <begin position="531"/>
        <end position="616"/>
    </location>
</feature>